<dbReference type="VEuPathDB" id="TriTrypDB:TCDM_11238"/>
<keyword evidence="2" id="KW-1133">Transmembrane helix</keyword>
<feature type="compositionally biased region" description="Polar residues" evidence="1">
    <location>
        <begin position="214"/>
        <end position="233"/>
    </location>
</feature>
<dbReference type="VEuPathDB" id="TriTrypDB:C3747_20g192"/>
<keyword evidence="2" id="KW-0472">Membrane</keyword>
<gene>
    <name evidence="4" type="ORF">C3747_20g192</name>
</gene>
<evidence type="ECO:0000256" key="3">
    <source>
        <dbReference type="SAM" id="SignalP"/>
    </source>
</evidence>
<feature type="compositionally biased region" description="Basic and acidic residues" evidence="1">
    <location>
        <begin position="291"/>
        <end position="300"/>
    </location>
</feature>
<feature type="signal peptide" evidence="3">
    <location>
        <begin position="1"/>
        <end position="24"/>
    </location>
</feature>
<dbReference type="VEuPathDB" id="TriTrypDB:TcBrA4_0171570"/>
<feature type="chain" id="PRO_5015965969" evidence="3">
    <location>
        <begin position="25"/>
        <end position="416"/>
    </location>
</feature>
<feature type="compositionally biased region" description="Polar residues" evidence="1">
    <location>
        <begin position="306"/>
        <end position="326"/>
    </location>
</feature>
<dbReference type="VEuPathDB" id="TriTrypDB:TcCLB.510693.150"/>
<feature type="compositionally biased region" description="Polar residues" evidence="1">
    <location>
        <begin position="256"/>
        <end position="273"/>
    </location>
</feature>
<sequence length="416" mass="43465">MAMMMTGRVLLVCALCVLWCGADGLAEEGSGITPPGASADGVDERLQESPLLLQGRLQKSVSEGPEVKDTTKETHIKVPLAEEESCDDEDENEGLTPSGEEEIPPSSPPPGGGRLPQVDDGPLKNVNEIGPKPENQRPVVAGKHQSEKEKDPRLAAAALPAELPSPIVKAPESSEPEAETNLSNKEGAEIGVGNMNLTEKQGSQNGVKKEGLSINPQTTVPPQQTLSEKTTPEVSPPKASPAVTVPKKGKGFPAPNLSQESTQQTNENTPSQKETAREAVKQLSGEGTAEQQERERDKSTLLEITDSGSHAETTAPFISTNGSDDAQGTVDENNDDDPRPNHRETRGHKAANTNDASTPSETAPQKTETVTVARMNGTTTGGSDGSTAVSRTTSPLLLLLVLVACAAAAAVVAVPA</sequence>
<dbReference type="VEuPathDB" id="TriTrypDB:TCSYLVIO_000729"/>
<feature type="compositionally biased region" description="Basic and acidic residues" evidence="1">
    <location>
        <begin position="65"/>
        <end position="76"/>
    </location>
</feature>
<reference evidence="4 5" key="1">
    <citation type="journal article" date="2018" name="Microb. Genom.">
        <title>Expanding an expanded genome: long-read sequencing of Trypanosoma cruzi.</title>
        <authorList>
            <person name="Berna L."/>
            <person name="Rodriguez M."/>
            <person name="Chiribao M.L."/>
            <person name="Parodi-Talice A."/>
            <person name="Pita S."/>
            <person name="Rijo G."/>
            <person name="Alvarez-Valin F."/>
            <person name="Robello C."/>
        </authorList>
    </citation>
    <scope>NUCLEOTIDE SEQUENCE [LARGE SCALE GENOMIC DNA]</scope>
    <source>
        <strain evidence="4 5">TCC</strain>
    </source>
</reference>
<evidence type="ECO:0000313" key="4">
    <source>
        <dbReference type="EMBL" id="PWV17056.1"/>
    </source>
</evidence>
<dbReference type="VEuPathDB" id="TriTrypDB:TcCL_ESM11483"/>
<feature type="compositionally biased region" description="Basic and acidic residues" evidence="1">
    <location>
        <begin position="144"/>
        <end position="153"/>
    </location>
</feature>
<accession>A0A2V2X8A5</accession>
<proteinExistence type="predicted"/>
<evidence type="ECO:0000256" key="1">
    <source>
        <dbReference type="SAM" id="MobiDB-lite"/>
    </source>
</evidence>
<keyword evidence="3" id="KW-0732">Signal</keyword>
<dbReference type="VEuPathDB" id="TriTrypDB:Tc_MARK_7849"/>
<dbReference type="VEuPathDB" id="TriTrypDB:C4B63_107g46"/>
<feature type="compositionally biased region" description="Acidic residues" evidence="1">
    <location>
        <begin position="81"/>
        <end position="103"/>
    </location>
</feature>
<dbReference type="VEuPathDB" id="TriTrypDB:TcCLB.510279.349"/>
<organism evidence="4 5">
    <name type="scientific">Trypanosoma cruzi</name>
    <dbReference type="NCBI Taxonomy" id="5693"/>
    <lineage>
        <taxon>Eukaryota</taxon>
        <taxon>Discoba</taxon>
        <taxon>Euglenozoa</taxon>
        <taxon>Kinetoplastea</taxon>
        <taxon>Metakinetoplastina</taxon>
        <taxon>Trypanosomatida</taxon>
        <taxon>Trypanosomatidae</taxon>
        <taxon>Trypanosoma</taxon>
        <taxon>Schizotrypanum</taxon>
    </lineage>
</organism>
<keyword evidence="2" id="KW-0812">Transmembrane</keyword>
<dbReference type="VEuPathDB" id="TriTrypDB:ECC02_011343"/>
<dbReference type="EMBL" id="PRFC01000020">
    <property type="protein sequence ID" value="PWV17056.1"/>
    <property type="molecule type" value="Genomic_DNA"/>
</dbReference>
<feature type="transmembrane region" description="Helical" evidence="2">
    <location>
        <begin position="396"/>
        <end position="414"/>
    </location>
</feature>
<comment type="caution">
    <text evidence="4">The sequence shown here is derived from an EMBL/GenBank/DDBJ whole genome shotgun (WGS) entry which is preliminary data.</text>
</comment>
<feature type="compositionally biased region" description="Polar residues" evidence="1">
    <location>
        <begin position="195"/>
        <end position="206"/>
    </location>
</feature>
<name>A0A2V2X8A5_TRYCR</name>
<evidence type="ECO:0000256" key="2">
    <source>
        <dbReference type="SAM" id="Phobius"/>
    </source>
</evidence>
<dbReference type="AlphaFoldDB" id="A0A2V2X8A5"/>
<dbReference type="VEuPathDB" id="TriTrypDB:C4B63_3g724"/>
<dbReference type="VEuPathDB" id="TriTrypDB:TcCL_ESM06746"/>
<dbReference type="VEuPathDB" id="TriTrypDB:BCY84_06351"/>
<dbReference type="VEuPathDB" id="TriTrypDB:TcCLB.511089.90"/>
<feature type="region of interest" description="Disordered" evidence="1">
    <location>
        <begin position="56"/>
        <end position="389"/>
    </location>
</feature>
<protein>
    <submittedName>
        <fullName evidence="4">Mucin-associated surface protein (MASP)</fullName>
    </submittedName>
</protein>
<dbReference type="Proteomes" id="UP000246078">
    <property type="component" value="Unassembled WGS sequence"/>
</dbReference>
<feature type="compositionally biased region" description="Low complexity" evidence="1">
    <location>
        <begin position="154"/>
        <end position="164"/>
    </location>
</feature>
<evidence type="ECO:0000313" key="5">
    <source>
        <dbReference type="Proteomes" id="UP000246078"/>
    </source>
</evidence>
<dbReference type="VEuPathDB" id="TriTrypDB:BCY84_01897"/>
<dbReference type="VEuPathDB" id="TriTrypDB:TcG_10583"/>
<feature type="compositionally biased region" description="Polar residues" evidence="1">
    <location>
        <begin position="351"/>
        <end position="370"/>
    </location>
</feature>